<feature type="signal peptide" evidence="1">
    <location>
        <begin position="1"/>
        <end position="19"/>
    </location>
</feature>
<protein>
    <submittedName>
        <fullName evidence="2">Uncharacterized protein</fullName>
    </submittedName>
</protein>
<keyword evidence="1" id="KW-0732">Signal</keyword>
<comment type="caution">
    <text evidence="2">The sequence shown here is derived from an EMBL/GenBank/DDBJ whole genome shotgun (WGS) entry which is preliminary data.</text>
</comment>
<evidence type="ECO:0000313" key="3">
    <source>
        <dbReference type="Proteomes" id="UP000317169"/>
    </source>
</evidence>
<dbReference type="RefSeq" id="WP_141421460.1">
    <property type="nucleotide sequence ID" value="NZ_VIAR01000005.1"/>
</dbReference>
<feature type="chain" id="PRO_5021195095" evidence="1">
    <location>
        <begin position="20"/>
        <end position="198"/>
    </location>
</feature>
<name>A0A507ZZK2_9FLAO</name>
<proteinExistence type="predicted"/>
<dbReference type="AlphaFoldDB" id="A0A507ZZK2"/>
<organism evidence="2 3">
    <name type="scientific">Haloflavibacter putidus</name>
    <dbReference type="NCBI Taxonomy" id="2576776"/>
    <lineage>
        <taxon>Bacteria</taxon>
        <taxon>Pseudomonadati</taxon>
        <taxon>Bacteroidota</taxon>
        <taxon>Flavobacteriia</taxon>
        <taxon>Flavobacteriales</taxon>
        <taxon>Flavobacteriaceae</taxon>
        <taxon>Haloflavibacter</taxon>
    </lineage>
</organism>
<dbReference type="EMBL" id="VIAR01000005">
    <property type="protein sequence ID" value="TQD39012.1"/>
    <property type="molecule type" value="Genomic_DNA"/>
</dbReference>
<dbReference type="OrthoDB" id="9793669at2"/>
<reference evidence="2 3" key="1">
    <citation type="submission" date="2019-06" db="EMBL/GenBank/DDBJ databases">
        <title>Flavibacter putida gen. nov., sp. nov., a novel marine bacterium of the family Flavobacteriaceae isolated from coastal seawater.</title>
        <authorList>
            <person name="Feng X."/>
        </authorList>
    </citation>
    <scope>NUCLEOTIDE SEQUENCE [LARGE SCALE GENOMIC DNA]</scope>
    <source>
        <strain evidence="2 3">PLHSN227</strain>
    </source>
</reference>
<keyword evidence="3" id="KW-1185">Reference proteome</keyword>
<sequence length="198" mass="22194">MKKLIITGLVLSASIIGFAQNKKVLPKEIQIKMATQVAPEEDREGAKVWGYNEEGEMIVLQKGTNNLICLADDPNKEGIKVSCYGKQLEPFMKRGRDLKAEGKKKTMELREIREKEAKSGKLKMPDAPSMLYILTGAEENLNMETGELRESDIRYVVYTPFATLESTGLPAKPHKPGMPWLMDPGTHRAHIMITPPKK</sequence>
<evidence type="ECO:0000313" key="2">
    <source>
        <dbReference type="EMBL" id="TQD39012.1"/>
    </source>
</evidence>
<evidence type="ECO:0000256" key="1">
    <source>
        <dbReference type="SAM" id="SignalP"/>
    </source>
</evidence>
<accession>A0A507ZZK2</accession>
<dbReference type="Proteomes" id="UP000317169">
    <property type="component" value="Unassembled WGS sequence"/>
</dbReference>
<gene>
    <name evidence="2" type="ORF">FKR84_06335</name>
</gene>